<dbReference type="Gene3D" id="3.30.70.330">
    <property type="match status" value="1"/>
</dbReference>
<dbReference type="InterPro" id="IPR035979">
    <property type="entry name" value="RBD_domain_sf"/>
</dbReference>
<evidence type="ECO:0000256" key="4">
    <source>
        <dbReference type="ARBA" id="ARBA00022884"/>
    </source>
</evidence>
<feature type="region of interest" description="Disordered" evidence="10">
    <location>
        <begin position="116"/>
        <end position="138"/>
    </location>
</feature>
<dbReference type="PANTHER" id="PTHR45904">
    <property type="entry name" value="TRNA (URACIL-5-)-METHYLTRANSFERASE"/>
    <property type="match status" value="1"/>
</dbReference>
<evidence type="ECO:0000256" key="9">
    <source>
        <dbReference type="PROSITE-ProRule" id="PRU10015"/>
    </source>
</evidence>
<dbReference type="InterPro" id="IPR012677">
    <property type="entry name" value="Nucleotide-bd_a/b_plait_sf"/>
</dbReference>
<comment type="similarity">
    <text evidence="8">Belongs to the class I-like SAM-binding methyltransferase superfamily. RNA M5U methyltransferase family.</text>
</comment>
<proteinExistence type="inferred from homology"/>
<reference evidence="13" key="1">
    <citation type="submission" date="2023-01" db="EMBL/GenBank/DDBJ databases">
        <title>Key to firefly adult light organ development and bioluminescence: homeobox transcription factors regulate luciferase expression and transportation to peroxisome.</title>
        <authorList>
            <person name="Fu X."/>
        </authorList>
    </citation>
    <scope>NUCLEOTIDE SEQUENCE [LARGE SCALE GENOMIC DNA]</scope>
</reference>
<evidence type="ECO:0000256" key="10">
    <source>
        <dbReference type="SAM" id="MobiDB-lite"/>
    </source>
</evidence>
<feature type="compositionally biased region" description="Basic and acidic residues" evidence="10">
    <location>
        <begin position="118"/>
        <end position="138"/>
    </location>
</feature>
<dbReference type="AlphaFoldDB" id="A0AAN7P0B7"/>
<feature type="binding site" evidence="8">
    <location>
        <position position="387"/>
    </location>
    <ligand>
        <name>S-adenosyl-L-methionine</name>
        <dbReference type="ChEBI" id="CHEBI:59789"/>
    </ligand>
</feature>
<keyword evidence="13" id="KW-1185">Reference proteome</keyword>
<feature type="binding site" evidence="8">
    <location>
        <position position="437"/>
    </location>
    <ligand>
        <name>S-adenosyl-L-methionine</name>
        <dbReference type="ChEBI" id="CHEBI:59789"/>
    </ligand>
</feature>
<dbReference type="PROSITE" id="PS01230">
    <property type="entry name" value="TRMA_1"/>
    <property type="match status" value="1"/>
</dbReference>
<dbReference type="InterPro" id="IPR030390">
    <property type="entry name" value="MeTrfase_TrmA_AS"/>
</dbReference>
<evidence type="ECO:0000256" key="2">
    <source>
        <dbReference type="ARBA" id="ARBA00022679"/>
    </source>
</evidence>
<dbReference type="GO" id="GO:0006396">
    <property type="term" value="P:RNA processing"/>
    <property type="evidence" value="ECO:0007669"/>
    <property type="project" value="InterPro"/>
</dbReference>
<keyword evidence="4 7" id="KW-0694">RNA-binding</keyword>
<keyword evidence="2 8" id="KW-0808">Transferase</keyword>
<keyword evidence="3 8" id="KW-0949">S-adenosyl-L-methionine</keyword>
<dbReference type="GO" id="GO:0032259">
    <property type="term" value="P:methylation"/>
    <property type="evidence" value="ECO:0007669"/>
    <property type="project" value="UniProtKB-KW"/>
</dbReference>
<dbReference type="InterPro" id="IPR029063">
    <property type="entry name" value="SAM-dependent_MTases_sf"/>
</dbReference>
<dbReference type="Gene3D" id="2.40.50.1070">
    <property type="match status" value="1"/>
</dbReference>
<dbReference type="PANTHER" id="PTHR45904:SF2">
    <property type="entry name" value="TRNA (URACIL-5-)-METHYLTRANSFERASE HOMOLOG A"/>
    <property type="match status" value="1"/>
</dbReference>
<keyword evidence="1 8" id="KW-0489">Methyltransferase</keyword>
<sequence>MTEVVETNVPSNSNVEEQKIENNPYAYLDREEFSSERFKISIKNLPKYYGVNELRKLINDKLKLASNKIKFPKRNSPFVFVCFRNETDRENGMKTINGYKWKGRILSACEAKPAPDPLVKRRNEKEDDETDAKRIKIDERPQEERLKCSTIPLWDVPYEDQLKMKQEEVKRILVKLGNTLKHDNPIMKRKLQLQMSSNNQLPCDLLDIRYSDQQDGYRNKCEFSVGKDEETSLSTVGFRISSYAKGGVGVAPVQNLRHIPEEMKVAVKMFENFVRDSSLEVFNPEFQTGNFRQLTVRYAPKQLMLIVGIHPQTLEEEKLEKLKKDLVRYFFEAEGKEANVTSLYYQKIIKKTSNEDNILAEHLHGDTHLEECVLSLKFRVSPEAFFQINTKGAEILYKSAIELSQPTENSTVLDICCGTGTIGLCFAKSCNQVLGIEIIAQAVADAKENARINEIENCEFFSGKAEEILNSVLYRVKNEDVIAVVDPPRAGMHQKAILQLRKATKIKKLIYISCNPNAAMKNFVDLGRRPSKTLDGEPFIPVKAVAVDLFPHTKHCELIILFERWSDVDV</sequence>
<name>A0AAN7P0B7_9COLE</name>
<feature type="active site" evidence="9">
    <location>
        <position position="514"/>
    </location>
</feature>
<dbReference type="InterPro" id="IPR000504">
    <property type="entry name" value="RRM_dom"/>
</dbReference>
<protein>
    <recommendedName>
        <fullName evidence="5">tRNA (uracil(54)-C(5))-methyltransferase</fullName>
        <ecNumber evidence="5">2.1.1.35</ecNumber>
    </recommendedName>
</protein>
<evidence type="ECO:0000313" key="13">
    <source>
        <dbReference type="Proteomes" id="UP001353858"/>
    </source>
</evidence>
<evidence type="ECO:0000256" key="8">
    <source>
        <dbReference type="PROSITE-ProRule" id="PRU01024"/>
    </source>
</evidence>
<evidence type="ECO:0000256" key="7">
    <source>
        <dbReference type="PROSITE-ProRule" id="PRU00176"/>
    </source>
</evidence>
<comment type="catalytic activity">
    <reaction evidence="6">
        <text>uridine(54) in tRNA + S-adenosyl-L-methionine = 5-methyluridine(54) in tRNA + S-adenosyl-L-homocysteine + H(+)</text>
        <dbReference type="Rhea" id="RHEA:42712"/>
        <dbReference type="Rhea" id="RHEA-COMP:10167"/>
        <dbReference type="Rhea" id="RHEA-COMP:10193"/>
        <dbReference type="ChEBI" id="CHEBI:15378"/>
        <dbReference type="ChEBI" id="CHEBI:57856"/>
        <dbReference type="ChEBI" id="CHEBI:59789"/>
        <dbReference type="ChEBI" id="CHEBI:65315"/>
        <dbReference type="ChEBI" id="CHEBI:74447"/>
        <dbReference type="EC" id="2.1.1.35"/>
    </reaction>
    <physiologicalReaction direction="left-to-right" evidence="6">
        <dbReference type="Rhea" id="RHEA:42713"/>
    </physiologicalReaction>
</comment>
<evidence type="ECO:0000256" key="3">
    <source>
        <dbReference type="ARBA" id="ARBA00022691"/>
    </source>
</evidence>
<dbReference type="PROSITE" id="PS50102">
    <property type="entry name" value="RRM"/>
    <property type="match status" value="1"/>
</dbReference>
<dbReference type="CDD" id="cd02440">
    <property type="entry name" value="AdoMet_MTases"/>
    <property type="match status" value="1"/>
</dbReference>
<dbReference type="GO" id="GO:0030697">
    <property type="term" value="F:tRNA (uracil(54)-C5)-methyltransferase activity, S-adenosyl methionine-dependent"/>
    <property type="evidence" value="ECO:0007669"/>
    <property type="project" value="UniProtKB-EC"/>
</dbReference>
<dbReference type="Proteomes" id="UP001353858">
    <property type="component" value="Unassembled WGS sequence"/>
</dbReference>
<organism evidence="12 13">
    <name type="scientific">Aquatica leii</name>
    <dbReference type="NCBI Taxonomy" id="1421715"/>
    <lineage>
        <taxon>Eukaryota</taxon>
        <taxon>Metazoa</taxon>
        <taxon>Ecdysozoa</taxon>
        <taxon>Arthropoda</taxon>
        <taxon>Hexapoda</taxon>
        <taxon>Insecta</taxon>
        <taxon>Pterygota</taxon>
        <taxon>Neoptera</taxon>
        <taxon>Endopterygota</taxon>
        <taxon>Coleoptera</taxon>
        <taxon>Polyphaga</taxon>
        <taxon>Elateriformia</taxon>
        <taxon>Elateroidea</taxon>
        <taxon>Lampyridae</taxon>
        <taxon>Luciolinae</taxon>
        <taxon>Aquatica</taxon>
    </lineage>
</organism>
<dbReference type="EC" id="2.1.1.35" evidence="5"/>
<gene>
    <name evidence="12" type="ORF">RN001_013647</name>
</gene>
<feature type="domain" description="RRM" evidence="11">
    <location>
        <begin position="38"/>
        <end position="113"/>
    </location>
</feature>
<dbReference type="EMBL" id="JARPUR010000006">
    <property type="protein sequence ID" value="KAK4874287.1"/>
    <property type="molecule type" value="Genomic_DNA"/>
</dbReference>
<dbReference type="GO" id="GO:0003723">
    <property type="term" value="F:RNA binding"/>
    <property type="evidence" value="ECO:0007669"/>
    <property type="project" value="UniProtKB-UniRule"/>
</dbReference>
<evidence type="ECO:0000256" key="1">
    <source>
        <dbReference type="ARBA" id="ARBA00022603"/>
    </source>
</evidence>
<evidence type="ECO:0000256" key="6">
    <source>
        <dbReference type="ARBA" id="ARBA00047278"/>
    </source>
</evidence>
<dbReference type="InterPro" id="IPR045850">
    <property type="entry name" value="TRM2_met"/>
</dbReference>
<accession>A0AAN7P0B7</accession>
<comment type="caution">
    <text evidence="8">Lacks conserved residue(s) required for the propagation of feature annotation.</text>
</comment>
<dbReference type="Pfam" id="PF05958">
    <property type="entry name" value="tRNA_U5-meth_tr"/>
    <property type="match status" value="1"/>
</dbReference>
<dbReference type="SUPFAM" id="SSF53335">
    <property type="entry name" value="S-adenosyl-L-methionine-dependent methyltransferases"/>
    <property type="match status" value="1"/>
</dbReference>
<dbReference type="SUPFAM" id="SSF54928">
    <property type="entry name" value="RNA-binding domain, RBD"/>
    <property type="match status" value="1"/>
</dbReference>
<dbReference type="Gene3D" id="3.40.50.150">
    <property type="entry name" value="Vaccinia Virus protein VP39"/>
    <property type="match status" value="1"/>
</dbReference>
<comment type="caution">
    <text evidence="12">The sequence shown here is derived from an EMBL/GenBank/DDBJ whole genome shotgun (WGS) entry which is preliminary data.</text>
</comment>
<feature type="active site" description="Nucleophile" evidence="8">
    <location>
        <position position="514"/>
    </location>
</feature>
<evidence type="ECO:0000313" key="12">
    <source>
        <dbReference type="EMBL" id="KAK4874287.1"/>
    </source>
</evidence>
<feature type="binding site" evidence="8">
    <location>
        <position position="486"/>
    </location>
    <ligand>
        <name>S-adenosyl-L-methionine</name>
        <dbReference type="ChEBI" id="CHEBI:59789"/>
    </ligand>
</feature>
<dbReference type="PROSITE" id="PS51687">
    <property type="entry name" value="SAM_MT_RNA_M5U"/>
    <property type="match status" value="1"/>
</dbReference>
<evidence type="ECO:0000256" key="5">
    <source>
        <dbReference type="ARBA" id="ARBA00033763"/>
    </source>
</evidence>
<evidence type="ECO:0000259" key="11">
    <source>
        <dbReference type="PROSITE" id="PS50102"/>
    </source>
</evidence>
<dbReference type="InterPro" id="IPR010280">
    <property type="entry name" value="U5_MeTrfase_fam"/>
</dbReference>